<accession>A0A1D3KAG3</accession>
<keyword evidence="1" id="KW-0812">Transmembrane</keyword>
<dbReference type="Proteomes" id="UP000245431">
    <property type="component" value="Plasmid PVE_plasmid"/>
</dbReference>
<geneLocation type="plasmid" evidence="3">
    <name>pve_Plasmid</name>
</geneLocation>
<keyword evidence="1" id="KW-1133">Transmembrane helix</keyword>
<reference evidence="3" key="1">
    <citation type="submission" date="2016-07" db="EMBL/GenBank/DDBJ databases">
        <authorList>
            <person name="Florea S."/>
            <person name="Webb J.S."/>
            <person name="Jaromczyk J."/>
            <person name="Schardl C.L."/>
        </authorList>
    </citation>
    <scope>NUCLEOTIDE SEQUENCE [LARGE SCALE GENOMIC DNA]</scope>
    <source>
        <strain evidence="3">1YdBTEX2</strain>
        <plasmid evidence="3">Plasmid pve_Plasmid</plasmid>
    </source>
</reference>
<evidence type="ECO:0000256" key="1">
    <source>
        <dbReference type="SAM" id="Phobius"/>
    </source>
</evidence>
<keyword evidence="1" id="KW-0472">Membrane</keyword>
<evidence type="ECO:0000313" key="3">
    <source>
        <dbReference type="Proteomes" id="UP000245431"/>
    </source>
</evidence>
<name>A0A1D3KAG3_PSEVE</name>
<dbReference type="EMBL" id="LT599585">
    <property type="protein sequence ID" value="SBW85262.1"/>
    <property type="molecule type" value="Genomic_DNA"/>
</dbReference>
<keyword evidence="2" id="KW-0614">Plasmid</keyword>
<proteinExistence type="predicted"/>
<feature type="transmembrane region" description="Helical" evidence="1">
    <location>
        <begin position="7"/>
        <end position="24"/>
    </location>
</feature>
<evidence type="ECO:0000313" key="2">
    <source>
        <dbReference type="EMBL" id="SBW85262.1"/>
    </source>
</evidence>
<organism evidence="2 3">
    <name type="scientific">Pseudomonas veronii 1YdBTEX2</name>
    <dbReference type="NCBI Taxonomy" id="1295141"/>
    <lineage>
        <taxon>Bacteria</taxon>
        <taxon>Pseudomonadati</taxon>
        <taxon>Pseudomonadota</taxon>
        <taxon>Gammaproteobacteria</taxon>
        <taxon>Pseudomonadales</taxon>
        <taxon>Pseudomonadaceae</taxon>
        <taxon>Pseudomonas</taxon>
    </lineage>
</organism>
<gene>
    <name evidence="2" type="ORF">PVE_P0222</name>
</gene>
<sequence>MTFTPDIVARMAVVVLAIIFSIAYKRRQGLFTVKNAARDVQAVMIEGFVSREIRDTNLQLWLSGGLGAFALAYCMYSIVGAA</sequence>
<feature type="transmembrane region" description="Helical" evidence="1">
    <location>
        <begin position="60"/>
        <end position="79"/>
    </location>
</feature>
<dbReference type="AlphaFoldDB" id="A0A1D3KAG3"/>
<protein>
    <submittedName>
        <fullName evidence="2">Conserved hypothetical membrane protein</fullName>
    </submittedName>
</protein>